<name>A0A6A6CMJ2_ZASCE</name>
<dbReference type="GO" id="GO:0004029">
    <property type="term" value="F:aldehyde dehydrogenase (NAD+) activity"/>
    <property type="evidence" value="ECO:0007669"/>
    <property type="project" value="TreeGrafter"/>
</dbReference>
<dbReference type="InterPro" id="IPR036291">
    <property type="entry name" value="NAD(P)-bd_dom_sf"/>
</dbReference>
<evidence type="ECO:0000313" key="3">
    <source>
        <dbReference type="Proteomes" id="UP000799537"/>
    </source>
</evidence>
<dbReference type="GeneID" id="54559665"/>
<feature type="domain" description="NAD-dependent epimerase/dehydratase" evidence="1">
    <location>
        <begin position="3"/>
        <end position="85"/>
    </location>
</feature>
<dbReference type="Pfam" id="PF01370">
    <property type="entry name" value="Epimerase"/>
    <property type="match status" value="1"/>
</dbReference>
<dbReference type="EMBL" id="ML993594">
    <property type="protein sequence ID" value="KAF2167142.1"/>
    <property type="molecule type" value="Genomic_DNA"/>
</dbReference>
<dbReference type="InterPro" id="IPR051783">
    <property type="entry name" value="NAD(P)-dependent_oxidoreduct"/>
</dbReference>
<organism evidence="2 3">
    <name type="scientific">Zasmidium cellare ATCC 36951</name>
    <dbReference type="NCBI Taxonomy" id="1080233"/>
    <lineage>
        <taxon>Eukaryota</taxon>
        <taxon>Fungi</taxon>
        <taxon>Dikarya</taxon>
        <taxon>Ascomycota</taxon>
        <taxon>Pezizomycotina</taxon>
        <taxon>Dothideomycetes</taxon>
        <taxon>Dothideomycetidae</taxon>
        <taxon>Mycosphaerellales</taxon>
        <taxon>Mycosphaerellaceae</taxon>
        <taxon>Zasmidium</taxon>
    </lineage>
</organism>
<keyword evidence="3" id="KW-1185">Reference proteome</keyword>
<sequence length="330" mass="35732">MKIFLTGATGYVGGEALYNLYHSGDSHDIAVLNRHAESDKSILEAFPKVRVVQGDLDDTELIENESKAADIVFHLASTKHLPSSQAISKGLSSRDKPSFWVQMSGASMFSVPDIEHKSYGEPPSEIINDVDDTEKIRKIITDNPARTVDHLVLSQDRVKTALIIGPLIYGTGRGPGNTRSIQAPEMARVTLQQGEGFRVGAGKSAWSNVHVQDLGLLAADLAKAAAEDRSGCWNHDGVYAVENGGLEFGELGELIAREAHAQGLIKSSKVTHVMSADEANKAMPAGAIFWATNAVTVATRARKQLNWEPLQPSLTETVEEVVEIEAKRLK</sequence>
<evidence type="ECO:0000313" key="2">
    <source>
        <dbReference type="EMBL" id="KAF2167142.1"/>
    </source>
</evidence>
<evidence type="ECO:0000259" key="1">
    <source>
        <dbReference type="Pfam" id="PF01370"/>
    </source>
</evidence>
<dbReference type="RefSeq" id="XP_033668031.1">
    <property type="nucleotide sequence ID" value="XM_033806393.1"/>
</dbReference>
<accession>A0A6A6CMJ2</accession>
<dbReference type="PANTHER" id="PTHR48079">
    <property type="entry name" value="PROTEIN YEEZ"/>
    <property type="match status" value="1"/>
</dbReference>
<reference evidence="2" key="1">
    <citation type="journal article" date="2020" name="Stud. Mycol.">
        <title>101 Dothideomycetes genomes: a test case for predicting lifestyles and emergence of pathogens.</title>
        <authorList>
            <person name="Haridas S."/>
            <person name="Albert R."/>
            <person name="Binder M."/>
            <person name="Bloem J."/>
            <person name="Labutti K."/>
            <person name="Salamov A."/>
            <person name="Andreopoulos B."/>
            <person name="Baker S."/>
            <person name="Barry K."/>
            <person name="Bills G."/>
            <person name="Bluhm B."/>
            <person name="Cannon C."/>
            <person name="Castanera R."/>
            <person name="Culley D."/>
            <person name="Daum C."/>
            <person name="Ezra D."/>
            <person name="Gonzalez J."/>
            <person name="Henrissat B."/>
            <person name="Kuo A."/>
            <person name="Liang C."/>
            <person name="Lipzen A."/>
            <person name="Lutzoni F."/>
            <person name="Magnuson J."/>
            <person name="Mondo S."/>
            <person name="Nolan M."/>
            <person name="Ohm R."/>
            <person name="Pangilinan J."/>
            <person name="Park H.-J."/>
            <person name="Ramirez L."/>
            <person name="Alfaro M."/>
            <person name="Sun H."/>
            <person name="Tritt A."/>
            <person name="Yoshinaga Y."/>
            <person name="Zwiers L.-H."/>
            <person name="Turgeon B."/>
            <person name="Goodwin S."/>
            <person name="Spatafora J."/>
            <person name="Crous P."/>
            <person name="Grigoriev I."/>
        </authorList>
    </citation>
    <scope>NUCLEOTIDE SEQUENCE</scope>
    <source>
        <strain evidence="2">ATCC 36951</strain>
    </source>
</reference>
<dbReference type="AlphaFoldDB" id="A0A6A6CMJ2"/>
<dbReference type="Gene3D" id="3.40.50.720">
    <property type="entry name" value="NAD(P)-binding Rossmann-like Domain"/>
    <property type="match status" value="2"/>
</dbReference>
<dbReference type="Proteomes" id="UP000799537">
    <property type="component" value="Unassembled WGS sequence"/>
</dbReference>
<proteinExistence type="predicted"/>
<dbReference type="GO" id="GO:0005737">
    <property type="term" value="C:cytoplasm"/>
    <property type="evidence" value="ECO:0007669"/>
    <property type="project" value="TreeGrafter"/>
</dbReference>
<gene>
    <name evidence="2" type="ORF">M409DRAFT_22573</name>
</gene>
<dbReference type="SUPFAM" id="SSF51735">
    <property type="entry name" value="NAD(P)-binding Rossmann-fold domains"/>
    <property type="match status" value="1"/>
</dbReference>
<dbReference type="OrthoDB" id="2130169at2759"/>
<protein>
    <recommendedName>
        <fullName evidence="1">NAD-dependent epimerase/dehydratase domain-containing protein</fullName>
    </recommendedName>
</protein>
<dbReference type="InterPro" id="IPR001509">
    <property type="entry name" value="Epimerase_deHydtase"/>
</dbReference>
<dbReference type="PANTHER" id="PTHR48079:SF8">
    <property type="entry name" value="NAD(P)-BINDING DOMAIN-CONTAINING PROTEIN"/>
    <property type="match status" value="1"/>
</dbReference>